<dbReference type="InterPro" id="IPR011990">
    <property type="entry name" value="TPR-like_helical_dom_sf"/>
</dbReference>
<dbReference type="Pfam" id="PF14322">
    <property type="entry name" value="SusD-like_3"/>
    <property type="match status" value="1"/>
</dbReference>
<dbReference type="RefSeq" id="WP_264729690.1">
    <property type="nucleotide sequence ID" value="NZ_JAPDNR010000001.1"/>
</dbReference>
<comment type="subcellular location">
    <subcellularLocation>
        <location evidence="1">Cell outer membrane</location>
    </subcellularLocation>
</comment>
<organism evidence="9 10">
    <name type="scientific">Chitinophaga nivalis</name>
    <dbReference type="NCBI Taxonomy" id="2991709"/>
    <lineage>
        <taxon>Bacteria</taxon>
        <taxon>Pseudomonadati</taxon>
        <taxon>Bacteroidota</taxon>
        <taxon>Chitinophagia</taxon>
        <taxon>Chitinophagales</taxon>
        <taxon>Chitinophagaceae</taxon>
        <taxon>Chitinophaga</taxon>
    </lineage>
</organism>
<accession>A0ABT3IJM8</accession>
<dbReference type="InterPro" id="IPR012944">
    <property type="entry name" value="SusD_RagB_dom"/>
</dbReference>
<dbReference type="Gene3D" id="2.20.20.130">
    <property type="match status" value="1"/>
</dbReference>
<sequence>MKSRLLILSMLMLLFSSCKKWLDVDLINQVDENKLFAKEQGFVDALAGAYNQMAEPNLYGQKLSYELLDVLAQYYSYNSMAESYKPYRDYNYKDATLRKQIDGIWSDMYSTIASVNNIIRWEQKNGVVMRPNIRKQVLGEALALRAYLHFDLMRMFCADIKFNHQATGIPYNKQFGVALPPVYTLAECYQLVLGDLEAAWTNLNEADPINATTPYLSQDKNMADRDVARMNKYAIRALMARVYLTKGDKENATRYAKEVIAANKFRLLDFKTGIDVDESKKDIRFSDEHIFSLRNKNIPEQSNAVHFEVKTETSTTAAKLPFGDAPGIYNANSDDTRYQLWFDLGKFTKYTRGNVKVFTPKIPLIKLAEMYLILTEALYDTDRNQSLQYLNTLRRSRIRNVSDWFFLTRDNILDEMIREYPGEGQLFFAYKRLNKAIRNTSGTGDIPPSNSLFVFPIPDKETETGHR</sequence>
<feature type="chain" id="PRO_5047411772" evidence="6">
    <location>
        <begin position="21"/>
        <end position="467"/>
    </location>
</feature>
<dbReference type="SUPFAM" id="SSF48452">
    <property type="entry name" value="TPR-like"/>
    <property type="match status" value="1"/>
</dbReference>
<feature type="domain" description="RagB/SusD" evidence="7">
    <location>
        <begin position="331"/>
        <end position="443"/>
    </location>
</feature>
<dbReference type="Gene3D" id="1.25.40.390">
    <property type="match status" value="1"/>
</dbReference>
<keyword evidence="3 6" id="KW-0732">Signal</keyword>
<name>A0ABT3IJM8_9BACT</name>
<dbReference type="Pfam" id="PF07980">
    <property type="entry name" value="SusD_RagB"/>
    <property type="match status" value="1"/>
</dbReference>
<feature type="signal peptide" evidence="6">
    <location>
        <begin position="1"/>
        <end position="20"/>
    </location>
</feature>
<dbReference type="EMBL" id="JAPDNS010000001">
    <property type="protein sequence ID" value="MCW3484171.1"/>
    <property type="molecule type" value="Genomic_DNA"/>
</dbReference>
<keyword evidence="10" id="KW-1185">Reference proteome</keyword>
<evidence type="ECO:0000256" key="3">
    <source>
        <dbReference type="ARBA" id="ARBA00022729"/>
    </source>
</evidence>
<dbReference type="InterPro" id="IPR033985">
    <property type="entry name" value="SusD-like_N"/>
</dbReference>
<dbReference type="PROSITE" id="PS51257">
    <property type="entry name" value="PROKAR_LIPOPROTEIN"/>
    <property type="match status" value="1"/>
</dbReference>
<protein>
    <submittedName>
        <fullName evidence="9">RagB/SusD family nutrient uptake outer membrane protein</fullName>
    </submittedName>
</protein>
<evidence type="ECO:0000256" key="4">
    <source>
        <dbReference type="ARBA" id="ARBA00023136"/>
    </source>
</evidence>
<evidence type="ECO:0000256" key="5">
    <source>
        <dbReference type="ARBA" id="ARBA00023237"/>
    </source>
</evidence>
<evidence type="ECO:0000259" key="7">
    <source>
        <dbReference type="Pfam" id="PF07980"/>
    </source>
</evidence>
<evidence type="ECO:0000259" key="8">
    <source>
        <dbReference type="Pfam" id="PF14322"/>
    </source>
</evidence>
<evidence type="ECO:0000256" key="6">
    <source>
        <dbReference type="SAM" id="SignalP"/>
    </source>
</evidence>
<evidence type="ECO:0000313" key="9">
    <source>
        <dbReference type="EMBL" id="MCW3484171.1"/>
    </source>
</evidence>
<evidence type="ECO:0000256" key="1">
    <source>
        <dbReference type="ARBA" id="ARBA00004442"/>
    </source>
</evidence>
<dbReference type="Proteomes" id="UP001207742">
    <property type="component" value="Unassembled WGS sequence"/>
</dbReference>
<dbReference type="Gene3D" id="1.25.40.900">
    <property type="match status" value="1"/>
</dbReference>
<keyword evidence="4" id="KW-0472">Membrane</keyword>
<evidence type="ECO:0000313" key="10">
    <source>
        <dbReference type="Proteomes" id="UP001207742"/>
    </source>
</evidence>
<proteinExistence type="inferred from homology"/>
<comment type="similarity">
    <text evidence="2">Belongs to the SusD family.</text>
</comment>
<comment type="caution">
    <text evidence="9">The sequence shown here is derived from an EMBL/GenBank/DDBJ whole genome shotgun (WGS) entry which is preliminary data.</text>
</comment>
<evidence type="ECO:0000256" key="2">
    <source>
        <dbReference type="ARBA" id="ARBA00006275"/>
    </source>
</evidence>
<feature type="domain" description="SusD-like N-terminal" evidence="8">
    <location>
        <begin position="21"/>
        <end position="244"/>
    </location>
</feature>
<reference evidence="9 10" key="1">
    <citation type="submission" date="2022-10" db="EMBL/GenBank/DDBJ databases">
        <title>Chitinophaga nivalis PC15 sp. nov., isolated from Pyeongchang county, South Korea.</title>
        <authorList>
            <person name="Trinh H.N."/>
        </authorList>
    </citation>
    <scope>NUCLEOTIDE SEQUENCE [LARGE SCALE GENOMIC DNA]</scope>
    <source>
        <strain evidence="9 10">PC14</strain>
    </source>
</reference>
<gene>
    <name evidence="9" type="ORF">OL497_09725</name>
</gene>
<keyword evidence="5" id="KW-0998">Cell outer membrane</keyword>